<dbReference type="NCBIfam" id="TIGR01451">
    <property type="entry name" value="B_ant_repeat"/>
    <property type="match status" value="1"/>
</dbReference>
<evidence type="ECO:0000256" key="1">
    <source>
        <dbReference type="SAM" id="MobiDB-lite"/>
    </source>
</evidence>
<organism evidence="3 4">
    <name type="scientific">Pseudopedobacter beijingensis</name>
    <dbReference type="NCBI Taxonomy" id="1207056"/>
    <lineage>
        <taxon>Bacteria</taxon>
        <taxon>Pseudomonadati</taxon>
        <taxon>Bacteroidota</taxon>
        <taxon>Sphingobacteriia</taxon>
        <taxon>Sphingobacteriales</taxon>
        <taxon>Sphingobacteriaceae</taxon>
        <taxon>Pseudopedobacter</taxon>
    </lineage>
</organism>
<dbReference type="Proteomes" id="UP001597118">
    <property type="component" value="Unassembled WGS sequence"/>
</dbReference>
<sequence length="327" mass="34970">MNNDVEDKSGTATTNDDPTETPVVQTSKITLVKTASAAPAGGFKVGDVITYTFKLKNEGTVTLKTIDLTDNMAGLSSVVRTVGTGTDLVPGGEWTYTATYTIKQADLVAGKVVNTAKVIAKNPSNNNVEDTSGTATTNDDPTEIVVSPNVPVANDDSATTDFNKEVKINIVANDQPDGSPFDLTSVEIVTLPAGGTVVVNSDGTVTYKPNSGFTGTDTFTYRVKDQNGNYTNIATVTITVTGFRIPNVFTPNGDGKNDTFVVVGLGDYDSAELIVFNRWGNEVFKDVDYKNTWDGGGLNEGTYYYILKLRKVGKDDVVKKGWVLIKR</sequence>
<dbReference type="Pfam" id="PF13585">
    <property type="entry name" value="CHU_C"/>
    <property type="match status" value="1"/>
</dbReference>
<dbReference type="EMBL" id="JBHUDG010000004">
    <property type="protein sequence ID" value="MFD1629225.1"/>
    <property type="molecule type" value="Genomic_DNA"/>
</dbReference>
<evidence type="ECO:0000313" key="4">
    <source>
        <dbReference type="Proteomes" id="UP001597118"/>
    </source>
</evidence>
<dbReference type="InterPro" id="IPR026341">
    <property type="entry name" value="T9SS_type_B"/>
</dbReference>
<evidence type="ECO:0000259" key="2">
    <source>
        <dbReference type="Pfam" id="PF24346"/>
    </source>
</evidence>
<dbReference type="Pfam" id="PF24346">
    <property type="entry name" value="DUF7507"/>
    <property type="match status" value="1"/>
</dbReference>
<proteinExistence type="predicted"/>
<name>A0ABW4IAK6_9SPHI</name>
<protein>
    <submittedName>
        <fullName evidence="3">Gliding motility-associated C-terminal domain-containing protein</fullName>
    </submittedName>
</protein>
<dbReference type="Pfam" id="PF17963">
    <property type="entry name" value="Big_9"/>
    <property type="match status" value="1"/>
</dbReference>
<feature type="region of interest" description="Disordered" evidence="1">
    <location>
        <begin position="1"/>
        <end position="22"/>
    </location>
</feature>
<comment type="caution">
    <text evidence="3">The sequence shown here is derived from an EMBL/GenBank/DDBJ whole genome shotgun (WGS) entry which is preliminary data.</text>
</comment>
<feature type="compositionally biased region" description="Polar residues" evidence="1">
    <location>
        <begin position="10"/>
        <end position="22"/>
    </location>
</feature>
<gene>
    <name evidence="3" type="ORF">ACFSAH_05005</name>
</gene>
<dbReference type="InterPro" id="IPR055354">
    <property type="entry name" value="DUF7507"/>
</dbReference>
<feature type="domain" description="DUF7507" evidence="2">
    <location>
        <begin position="27"/>
        <end position="130"/>
    </location>
</feature>
<dbReference type="NCBIfam" id="TIGR04131">
    <property type="entry name" value="Bac_Flav_CTERM"/>
    <property type="match status" value="1"/>
</dbReference>
<dbReference type="Gene3D" id="2.60.40.2810">
    <property type="match status" value="1"/>
</dbReference>
<dbReference type="RefSeq" id="WP_379661606.1">
    <property type="nucleotide sequence ID" value="NZ_JBHUDG010000004.1"/>
</dbReference>
<accession>A0ABW4IAK6</accession>
<evidence type="ECO:0000313" key="3">
    <source>
        <dbReference type="EMBL" id="MFD1629225.1"/>
    </source>
</evidence>
<keyword evidence="4" id="KW-1185">Reference proteome</keyword>
<reference evidence="4" key="1">
    <citation type="journal article" date="2019" name="Int. J. Syst. Evol. Microbiol.">
        <title>The Global Catalogue of Microorganisms (GCM) 10K type strain sequencing project: providing services to taxonomists for standard genome sequencing and annotation.</title>
        <authorList>
            <consortium name="The Broad Institute Genomics Platform"/>
            <consortium name="The Broad Institute Genome Sequencing Center for Infectious Disease"/>
            <person name="Wu L."/>
            <person name="Ma J."/>
        </authorList>
    </citation>
    <scope>NUCLEOTIDE SEQUENCE [LARGE SCALE GENOMIC DNA]</scope>
    <source>
        <strain evidence="4">CCUG 53762</strain>
    </source>
</reference>
<dbReference type="InterPro" id="IPR047589">
    <property type="entry name" value="DUF11_rpt"/>
</dbReference>